<evidence type="ECO:0000313" key="3">
    <source>
        <dbReference type="Proteomes" id="UP000186104"/>
    </source>
</evidence>
<reference evidence="2 3" key="1">
    <citation type="submission" date="2016-06" db="EMBL/GenBank/DDBJ databases">
        <title>Complete genome sequence of a saline-alkali tolerant type strain Dietzia timorensis ID05-A0528T.</title>
        <authorList>
            <person name="Wu X."/>
        </authorList>
    </citation>
    <scope>NUCLEOTIDE SEQUENCE [LARGE SCALE GENOMIC DNA]</scope>
    <source>
        <strain evidence="2 3">ID05-A0528</strain>
    </source>
</reference>
<feature type="chain" id="PRO_5008008704" evidence="1">
    <location>
        <begin position="26"/>
        <end position="116"/>
    </location>
</feature>
<evidence type="ECO:0000256" key="1">
    <source>
        <dbReference type="SAM" id="SignalP"/>
    </source>
</evidence>
<protein>
    <submittedName>
        <fullName evidence="2">Uncharacterized protein</fullName>
    </submittedName>
</protein>
<proteinExistence type="predicted"/>
<evidence type="ECO:0000313" key="2">
    <source>
        <dbReference type="EMBL" id="ANI91307.1"/>
    </source>
</evidence>
<gene>
    <name evidence="2" type="ORF">BJL86_0502</name>
</gene>
<dbReference type="EMBL" id="CP015961">
    <property type="protein sequence ID" value="ANI91307.1"/>
    <property type="molecule type" value="Genomic_DNA"/>
</dbReference>
<dbReference type="KEGG" id="dtm:BJL86_0502"/>
<keyword evidence="3" id="KW-1185">Reference proteome</keyword>
<dbReference type="STRING" id="499555.BJL86_0502"/>
<feature type="signal peptide" evidence="1">
    <location>
        <begin position="1"/>
        <end position="25"/>
    </location>
</feature>
<dbReference type="RefSeq" id="WP_067475141.1">
    <property type="nucleotide sequence ID" value="NZ_CP015961.1"/>
</dbReference>
<organism evidence="2 3">
    <name type="scientific">Dietzia timorensis</name>
    <dbReference type="NCBI Taxonomy" id="499555"/>
    <lineage>
        <taxon>Bacteria</taxon>
        <taxon>Bacillati</taxon>
        <taxon>Actinomycetota</taxon>
        <taxon>Actinomycetes</taxon>
        <taxon>Mycobacteriales</taxon>
        <taxon>Dietziaceae</taxon>
        <taxon>Dietzia</taxon>
    </lineage>
</organism>
<sequence length="116" mass="12473">MLRKTLAATAAGLLAVSLGVGTASAQSADAPEQAATSSATGSLQSGPLFDLLTEQHESAPQENLYFCGKAQRHDKTTAPWKLDVSECEENADGEYFYTWREVKEEFKFLEGLITGA</sequence>
<name>A0A173LJ60_9ACTN</name>
<dbReference type="AlphaFoldDB" id="A0A173LJ60"/>
<accession>A0A173LJ60</accession>
<keyword evidence="1" id="KW-0732">Signal</keyword>
<dbReference type="Proteomes" id="UP000186104">
    <property type="component" value="Chromosome"/>
</dbReference>